<dbReference type="GO" id="GO:0005886">
    <property type="term" value="C:plasma membrane"/>
    <property type="evidence" value="ECO:0007669"/>
    <property type="project" value="TreeGrafter"/>
</dbReference>
<keyword evidence="4" id="KW-0443">Lipid metabolism</keyword>
<dbReference type="PANTHER" id="PTHR22754">
    <property type="entry name" value="DISCO-INTERACTING PROTEIN 2 DIP2 -RELATED"/>
    <property type="match status" value="1"/>
</dbReference>
<dbReference type="KEGG" id="scy:SCATT_p04720"/>
<reference evidence="7" key="1">
    <citation type="submission" date="2011-12" db="EMBL/GenBank/DDBJ databases">
        <title>Complete genome sequence of Streptomyces cattleya strain DSM 46488.</title>
        <authorList>
            <person name="Ou H.-Y."/>
            <person name="Li P."/>
            <person name="Zhao C."/>
            <person name="O'Hagan D."/>
            <person name="Deng Z."/>
        </authorList>
    </citation>
    <scope>NUCLEOTIDE SEQUENCE [LARGE SCALE GENOMIC DNA]</scope>
    <source>
        <strain evidence="7">ATCC 35852 / DSM 46488 / JCM 4925 / NBRC 14057 / NRRL 8057</strain>
        <plasmid evidence="7">Plasmid pSCATT</plasmid>
    </source>
</reference>
<dbReference type="InterPro" id="IPR042099">
    <property type="entry name" value="ANL_N_sf"/>
</dbReference>
<keyword evidence="6" id="KW-0614">Plasmid</keyword>
<dbReference type="GO" id="GO:0016874">
    <property type="term" value="F:ligase activity"/>
    <property type="evidence" value="ECO:0007669"/>
    <property type="project" value="UniProtKB-KW"/>
</dbReference>
<keyword evidence="3" id="KW-0276">Fatty acid metabolism</keyword>
<dbReference type="CDD" id="cd05931">
    <property type="entry name" value="FAAL"/>
    <property type="match status" value="1"/>
</dbReference>
<evidence type="ECO:0000313" key="6">
    <source>
        <dbReference type="EMBL" id="AEW98665.1"/>
    </source>
</evidence>
<accession>G8XGA7</accession>
<comment type="similarity">
    <text evidence="1">Belongs to the ATP-dependent AMP-binding enzyme family.</text>
</comment>
<dbReference type="Gene3D" id="3.40.50.12780">
    <property type="entry name" value="N-terminal domain of ligase-like"/>
    <property type="match status" value="1"/>
</dbReference>
<keyword evidence="7" id="KW-1185">Reference proteome</keyword>
<name>F8JJK0_STREN</name>
<dbReference type="PATRIC" id="fig|1003195.11.peg.1213"/>
<evidence type="ECO:0000259" key="5">
    <source>
        <dbReference type="Pfam" id="PF00501"/>
    </source>
</evidence>
<sequence length="560" mass="60139">MNIVAGLRTWAADPSSERCLTFLTGGEGSVRVTFGELDRQALTIARWLSALGRCDRPVALLYPAGLDFTAAFLGCLYARVLAVPLPMPRAGRPTKALRALMRDAGVELILTDQSQLAPLTVEFPEVPVRVAGLAAPVADGTEEWTPPLLRPDTVAYLQYTSGSTNDPRGVEITHGALEHNLTTIRTLTGPAFPRRLAGWLPHHHDMGLVGLQLHALHAGADLVLTSPSSFVARPVRWWRMVSRYRAQLTVAPDFGYAWSSRVAEADLAGLDLSCLRYAFTGAEPVRADTLAAFERRFVPVGFDPAAWVPCYGMAEATLLVTGVRPGEGATVRRFHTGHLERHRAVPDAGGTPLVSCGRPAGLEVRVVQPHSGRELPEGEVGEIRVAGPSVARGYHGRVRESRQTFRAGDGRWLRTGDLGFRLDGELYVTGRLKDTLIVNGRNLYPQDLEHAAAEAHAAAGQGAAFAVTPPGGREHVVLVQEVRRGHAAQAAEVSDRVLDALTAAFGIPLSLVVVEQGGVARTTSGKVRRRHMRDLLLAGELAPLHAALQPAVAKLTGVPS</sequence>
<gene>
    <name evidence="6" type="ordered locus">SCATT_p04720</name>
</gene>
<evidence type="ECO:0000313" key="7">
    <source>
        <dbReference type="Proteomes" id="UP000007842"/>
    </source>
</evidence>
<dbReference type="InterPro" id="IPR000873">
    <property type="entry name" value="AMP-dep_synth/lig_dom"/>
</dbReference>
<keyword evidence="2" id="KW-0436">Ligase</keyword>
<dbReference type="Proteomes" id="UP000007842">
    <property type="component" value="Plasmid pSCATT"/>
</dbReference>
<dbReference type="InterPro" id="IPR040097">
    <property type="entry name" value="FAAL/FAAC"/>
</dbReference>
<feature type="domain" description="AMP-dependent synthetase/ligase" evidence="5">
    <location>
        <begin position="9"/>
        <end position="395"/>
    </location>
</feature>
<dbReference type="KEGG" id="sct:SCAT_p1253"/>
<dbReference type="OrthoDB" id="3671040at2"/>
<evidence type="ECO:0000256" key="3">
    <source>
        <dbReference type="ARBA" id="ARBA00022832"/>
    </source>
</evidence>
<dbReference type="HOGENOM" id="CLU_000022_23_7_11"/>
<dbReference type="FunFam" id="3.40.50.12780:FF:000013">
    <property type="entry name" value="Long-chain-fatty-acid--AMP ligase FadD32"/>
    <property type="match status" value="1"/>
</dbReference>
<dbReference type="Pfam" id="PF00501">
    <property type="entry name" value="AMP-binding"/>
    <property type="match status" value="1"/>
</dbReference>
<dbReference type="Gene3D" id="3.30.300.30">
    <property type="match status" value="1"/>
</dbReference>
<proteinExistence type="inferred from homology"/>
<accession>F8JJK0</accession>
<evidence type="ECO:0000256" key="4">
    <source>
        <dbReference type="ARBA" id="ARBA00023098"/>
    </source>
</evidence>
<dbReference type="GO" id="GO:0070566">
    <property type="term" value="F:adenylyltransferase activity"/>
    <property type="evidence" value="ECO:0007669"/>
    <property type="project" value="TreeGrafter"/>
</dbReference>
<dbReference type="InterPro" id="IPR045851">
    <property type="entry name" value="AMP-bd_C_sf"/>
</dbReference>
<dbReference type="SUPFAM" id="SSF56801">
    <property type="entry name" value="Acetyl-CoA synthetase-like"/>
    <property type="match status" value="1"/>
</dbReference>
<evidence type="ECO:0000256" key="2">
    <source>
        <dbReference type="ARBA" id="ARBA00022598"/>
    </source>
</evidence>
<organism evidence="6 7">
    <name type="scientific">Streptantibioticus cattleyicolor (strain ATCC 35852 / DSM 46488 / JCM 4925 / NBRC 14057 / NRRL 8057)</name>
    <name type="common">Streptomyces cattleya</name>
    <dbReference type="NCBI Taxonomy" id="1003195"/>
    <lineage>
        <taxon>Bacteria</taxon>
        <taxon>Bacillati</taxon>
        <taxon>Actinomycetota</taxon>
        <taxon>Actinomycetes</taxon>
        <taxon>Kitasatosporales</taxon>
        <taxon>Streptomycetaceae</taxon>
        <taxon>Streptantibioticus</taxon>
    </lineage>
</organism>
<dbReference type="PANTHER" id="PTHR22754:SF32">
    <property type="entry name" value="DISCO-INTERACTING PROTEIN 2"/>
    <property type="match status" value="1"/>
</dbReference>
<dbReference type="GO" id="GO:0006633">
    <property type="term" value="P:fatty acid biosynthetic process"/>
    <property type="evidence" value="ECO:0007669"/>
    <property type="project" value="TreeGrafter"/>
</dbReference>
<dbReference type="RefSeq" id="WP_014151702.1">
    <property type="nucleotide sequence ID" value="NC_016113.1"/>
</dbReference>
<evidence type="ECO:0000256" key="1">
    <source>
        <dbReference type="ARBA" id="ARBA00006432"/>
    </source>
</evidence>
<dbReference type="EMBL" id="CP003229">
    <property type="protein sequence ID" value="AEW98665.1"/>
    <property type="molecule type" value="Genomic_DNA"/>
</dbReference>
<dbReference type="AlphaFoldDB" id="F8JJK0"/>
<geneLocation type="plasmid" evidence="6 7">
    <name>pSCATT</name>
</geneLocation>
<protein>
    <submittedName>
        <fullName evidence="6">AMP-binding domain-containing protein</fullName>
    </submittedName>
</protein>
<dbReference type="GO" id="GO:0071766">
    <property type="term" value="P:Actinobacterium-type cell wall biogenesis"/>
    <property type="evidence" value="ECO:0007669"/>
    <property type="project" value="UniProtKB-ARBA"/>
</dbReference>